<gene>
    <name evidence="2" type="ORF">PCON_10814</name>
</gene>
<name>U4LQ57_PYROM</name>
<dbReference type="Proteomes" id="UP000018144">
    <property type="component" value="Unassembled WGS sequence"/>
</dbReference>
<organism evidence="2 3">
    <name type="scientific">Pyronema omphalodes (strain CBS 100304)</name>
    <name type="common">Pyronema confluens</name>
    <dbReference type="NCBI Taxonomy" id="1076935"/>
    <lineage>
        <taxon>Eukaryota</taxon>
        <taxon>Fungi</taxon>
        <taxon>Dikarya</taxon>
        <taxon>Ascomycota</taxon>
        <taxon>Pezizomycotina</taxon>
        <taxon>Pezizomycetes</taxon>
        <taxon>Pezizales</taxon>
        <taxon>Pyronemataceae</taxon>
        <taxon>Pyronema</taxon>
    </lineage>
</organism>
<evidence type="ECO:0000313" key="2">
    <source>
        <dbReference type="EMBL" id="CCX31465.1"/>
    </source>
</evidence>
<dbReference type="EMBL" id="HF935600">
    <property type="protein sequence ID" value="CCX31465.1"/>
    <property type="molecule type" value="Genomic_DNA"/>
</dbReference>
<evidence type="ECO:0000313" key="3">
    <source>
        <dbReference type="Proteomes" id="UP000018144"/>
    </source>
</evidence>
<evidence type="ECO:0000256" key="1">
    <source>
        <dbReference type="SAM" id="MobiDB-lite"/>
    </source>
</evidence>
<feature type="compositionally biased region" description="Basic and acidic residues" evidence="1">
    <location>
        <begin position="24"/>
        <end position="35"/>
    </location>
</feature>
<reference evidence="2 3" key="1">
    <citation type="journal article" date="2013" name="PLoS Genet.">
        <title>The genome and development-dependent transcriptomes of Pyronema confluens: a window into fungal evolution.</title>
        <authorList>
            <person name="Traeger S."/>
            <person name="Altegoer F."/>
            <person name="Freitag M."/>
            <person name="Gabaldon T."/>
            <person name="Kempken F."/>
            <person name="Kumar A."/>
            <person name="Marcet-Houben M."/>
            <person name="Poggeler S."/>
            <person name="Stajich J.E."/>
            <person name="Nowrousian M."/>
        </authorList>
    </citation>
    <scope>NUCLEOTIDE SEQUENCE [LARGE SCALE GENOMIC DNA]</scope>
    <source>
        <strain evidence="3">CBS 100304</strain>
        <tissue evidence="2">Vegetative mycelium</tissue>
    </source>
</reference>
<sequence>MIVGALTFVRGGVDRDSTTNNNGHCKESRTEDKMK</sequence>
<accession>U4LQ57</accession>
<dbReference type="AlphaFoldDB" id="U4LQ57"/>
<proteinExistence type="predicted"/>
<keyword evidence="3" id="KW-1185">Reference proteome</keyword>
<feature type="region of interest" description="Disordered" evidence="1">
    <location>
        <begin position="12"/>
        <end position="35"/>
    </location>
</feature>
<protein>
    <submittedName>
        <fullName evidence="2">Uncharacterized protein</fullName>
    </submittedName>
</protein>